<evidence type="ECO:0000256" key="1">
    <source>
        <dbReference type="SAM" id="MobiDB-lite"/>
    </source>
</evidence>
<evidence type="ECO:0000313" key="3">
    <source>
        <dbReference type="Proteomes" id="UP001344658"/>
    </source>
</evidence>
<proteinExistence type="predicted"/>
<reference evidence="2 3" key="1">
    <citation type="submission" date="2023-12" db="EMBL/GenBank/DDBJ databases">
        <title>Streptomyces sp. V4-01.</title>
        <authorList>
            <person name="Somphong A."/>
            <person name="Phongsopitanun W."/>
        </authorList>
    </citation>
    <scope>NUCLEOTIDE SEQUENCE [LARGE SCALE GENOMIC DNA]</scope>
    <source>
        <strain evidence="2 3">V4-01</strain>
    </source>
</reference>
<protein>
    <submittedName>
        <fullName evidence="2">Uncharacterized protein</fullName>
    </submittedName>
</protein>
<feature type="compositionally biased region" description="Polar residues" evidence="1">
    <location>
        <begin position="83"/>
        <end position="93"/>
    </location>
</feature>
<comment type="caution">
    <text evidence="2">The sequence shown here is derived from an EMBL/GenBank/DDBJ whole genome shotgun (WGS) entry which is preliminary data.</text>
</comment>
<feature type="region of interest" description="Disordered" evidence="1">
    <location>
        <begin position="69"/>
        <end position="93"/>
    </location>
</feature>
<accession>A0ABU7PM83</accession>
<organism evidence="2 3">
    <name type="scientific">Actinacidiphila polyblastidii</name>
    <dbReference type="NCBI Taxonomy" id="3110430"/>
    <lineage>
        <taxon>Bacteria</taxon>
        <taxon>Bacillati</taxon>
        <taxon>Actinomycetota</taxon>
        <taxon>Actinomycetes</taxon>
        <taxon>Kitasatosporales</taxon>
        <taxon>Streptomycetaceae</taxon>
        <taxon>Actinacidiphila</taxon>
    </lineage>
</organism>
<dbReference type="Proteomes" id="UP001344658">
    <property type="component" value="Unassembled WGS sequence"/>
</dbReference>
<dbReference type="RefSeq" id="WP_330800062.1">
    <property type="nucleotide sequence ID" value="NZ_JAZEWV010000044.1"/>
</dbReference>
<gene>
    <name evidence="2" type="ORF">V2S66_30930</name>
</gene>
<feature type="region of interest" description="Disordered" evidence="1">
    <location>
        <begin position="1"/>
        <end position="31"/>
    </location>
</feature>
<name>A0ABU7PM83_9ACTN</name>
<keyword evidence="3" id="KW-1185">Reference proteome</keyword>
<dbReference type="EMBL" id="JAZEWV010000044">
    <property type="protein sequence ID" value="MEE4546364.1"/>
    <property type="molecule type" value="Genomic_DNA"/>
</dbReference>
<evidence type="ECO:0000313" key="2">
    <source>
        <dbReference type="EMBL" id="MEE4546364.1"/>
    </source>
</evidence>
<sequence length="93" mass="9196">MLAVVVGEDEPDTGGLSAADPGRPATAGTRGPAMVEKLFGDLVVTMSGMKRRQAPGAFATAATTAPLSALGLPETRRPAGTAGASSASRENTA</sequence>